<feature type="domain" description="Knr4/Smi1-like" evidence="1">
    <location>
        <begin position="19"/>
        <end position="150"/>
    </location>
</feature>
<organism evidence="2 3">
    <name type="scientific">Amycolatopsis vastitatis</name>
    <dbReference type="NCBI Taxonomy" id="1905142"/>
    <lineage>
        <taxon>Bacteria</taxon>
        <taxon>Bacillati</taxon>
        <taxon>Actinomycetota</taxon>
        <taxon>Actinomycetes</taxon>
        <taxon>Pseudonocardiales</taxon>
        <taxon>Pseudonocardiaceae</taxon>
        <taxon>Amycolatopsis</taxon>
    </lineage>
</organism>
<dbReference type="InterPro" id="IPR018958">
    <property type="entry name" value="Knr4/Smi1-like_dom"/>
</dbReference>
<name>A0A229SPD7_9PSEU</name>
<comment type="caution">
    <text evidence="2">The sequence shown here is derived from an EMBL/GenBank/DDBJ whole genome shotgun (WGS) entry which is preliminary data.</text>
</comment>
<reference evidence="3" key="1">
    <citation type="submission" date="2017-07" db="EMBL/GenBank/DDBJ databases">
        <title>Comparative genome mining reveals phylogenetic distribution patterns of secondary metabolites in Amycolatopsis.</title>
        <authorList>
            <person name="Adamek M."/>
            <person name="Alanjary M."/>
            <person name="Sales-Ortells H."/>
            <person name="Goodfellow M."/>
            <person name="Bull A.T."/>
            <person name="Kalinowski J."/>
            <person name="Ziemert N."/>
        </authorList>
    </citation>
    <scope>NUCLEOTIDE SEQUENCE [LARGE SCALE GENOMIC DNA]</scope>
    <source>
        <strain evidence="3">H5</strain>
    </source>
</reference>
<keyword evidence="3" id="KW-1185">Reference proteome</keyword>
<sequence length="160" mass="17412">MVRFDQLKSSFWRDGPGEALTDDALARAERELSVRLPAELAELLRLRDGGTVADGCDAFPTREPTSWSETHVPFDLLHGVGSGAGISLLDSAYLVGEWGLPASIVLLSGDGHTWIGLDYRRSATPAVTWFDADRETELPLAPTFRDFAEGLVPAANFPWA</sequence>
<evidence type="ECO:0000313" key="2">
    <source>
        <dbReference type="EMBL" id="OXM60756.1"/>
    </source>
</evidence>
<gene>
    <name evidence="2" type="ORF">CF165_41085</name>
</gene>
<dbReference type="InterPro" id="IPR037883">
    <property type="entry name" value="Knr4/Smi1-like_sf"/>
</dbReference>
<dbReference type="SMART" id="SM00860">
    <property type="entry name" value="SMI1_KNR4"/>
    <property type="match status" value="1"/>
</dbReference>
<dbReference type="SUPFAM" id="SSF160631">
    <property type="entry name" value="SMI1/KNR4-like"/>
    <property type="match status" value="1"/>
</dbReference>
<dbReference type="OrthoDB" id="4827574at2"/>
<dbReference type="RefSeq" id="WP_093953077.1">
    <property type="nucleotide sequence ID" value="NZ_NMUL01000057.1"/>
</dbReference>
<dbReference type="EMBL" id="NMUL01000057">
    <property type="protein sequence ID" value="OXM60756.1"/>
    <property type="molecule type" value="Genomic_DNA"/>
</dbReference>
<dbReference type="Pfam" id="PF09346">
    <property type="entry name" value="SMI1_KNR4"/>
    <property type="match status" value="1"/>
</dbReference>
<dbReference type="AlphaFoldDB" id="A0A229SPD7"/>
<dbReference type="Gene3D" id="3.40.1580.10">
    <property type="entry name" value="SMI1/KNR4-like"/>
    <property type="match status" value="1"/>
</dbReference>
<protein>
    <submittedName>
        <fullName evidence="2">SMI1/KNR4 family protein</fullName>
    </submittedName>
</protein>
<evidence type="ECO:0000313" key="3">
    <source>
        <dbReference type="Proteomes" id="UP000215199"/>
    </source>
</evidence>
<proteinExistence type="predicted"/>
<evidence type="ECO:0000259" key="1">
    <source>
        <dbReference type="SMART" id="SM00860"/>
    </source>
</evidence>
<dbReference type="Proteomes" id="UP000215199">
    <property type="component" value="Unassembled WGS sequence"/>
</dbReference>
<accession>A0A229SPD7</accession>